<dbReference type="AlphaFoldDB" id="A0A9X7V0R5"/>
<name>A0A9X7V0R5_9GAMM</name>
<keyword evidence="3" id="KW-1185">Reference proteome</keyword>
<evidence type="ECO:0000313" key="2">
    <source>
        <dbReference type="EMBL" id="QQD25463.1"/>
    </source>
</evidence>
<reference evidence="2 3" key="1">
    <citation type="submission" date="2019-11" db="EMBL/GenBank/DDBJ databases">
        <title>Venatorbacter sp. nov. a predator of Campylobacter and other Gram-negative bacteria.</title>
        <authorList>
            <person name="Saeedi A."/>
            <person name="Cummings N.J."/>
            <person name="Connerton I.F."/>
            <person name="Connerton P.L."/>
        </authorList>
    </citation>
    <scope>NUCLEOTIDE SEQUENCE [LARGE SCALE GENOMIC DNA]</scope>
    <source>
        <strain evidence="2">XL5</strain>
    </source>
</reference>
<dbReference type="EMBL" id="CP046056">
    <property type="protein sequence ID" value="QQD25463.1"/>
    <property type="molecule type" value="Genomic_DNA"/>
</dbReference>
<accession>A0A9X7V0R5</accession>
<dbReference type="InterPro" id="IPR005618">
    <property type="entry name" value="OMPW"/>
</dbReference>
<dbReference type="Pfam" id="PF03922">
    <property type="entry name" value="OmpW"/>
    <property type="match status" value="1"/>
</dbReference>
<dbReference type="SUPFAM" id="SSF56925">
    <property type="entry name" value="OMPA-like"/>
    <property type="match status" value="1"/>
</dbReference>
<evidence type="ECO:0000256" key="1">
    <source>
        <dbReference type="SAM" id="SignalP"/>
    </source>
</evidence>
<evidence type="ECO:0000313" key="3">
    <source>
        <dbReference type="Proteomes" id="UP000596074"/>
    </source>
</evidence>
<dbReference type="GO" id="GO:0019867">
    <property type="term" value="C:outer membrane"/>
    <property type="evidence" value="ECO:0007669"/>
    <property type="project" value="InterPro"/>
</dbReference>
<sequence>MKTLLAAAVVAASVPAMAYEAGDMMVKAGVINVNPKSDNIDLGALGKAQIDDNTQLGLTFTYMVSPQIGVEVLAATPFEHDVTLGGAKIASTKHLPPTVSAQYYFMDGASKVQPYVGLGVNYTNFYDVKDTASLGTKDLKDSWGWALSAGVNYDLNEQWLLNAAVWKVDIDSEIEGGAADGADVEIDPVVVMIGGGYKF</sequence>
<dbReference type="PANTHER" id="PTHR36920">
    <property type="match status" value="1"/>
</dbReference>
<dbReference type="Proteomes" id="UP000596074">
    <property type="component" value="Chromosome"/>
</dbReference>
<dbReference type="GO" id="GO:0055085">
    <property type="term" value="P:transmembrane transport"/>
    <property type="evidence" value="ECO:0007669"/>
    <property type="project" value="TreeGrafter"/>
</dbReference>
<dbReference type="Gene3D" id="2.40.160.20">
    <property type="match status" value="1"/>
</dbReference>
<dbReference type="InterPro" id="IPR011250">
    <property type="entry name" value="OMP/PagP_B-barrel"/>
</dbReference>
<dbReference type="KEGG" id="vcw:GJQ55_07765"/>
<feature type="signal peptide" evidence="1">
    <location>
        <begin position="1"/>
        <end position="18"/>
    </location>
</feature>
<dbReference type="PANTHER" id="PTHR36920:SF1">
    <property type="entry name" value="OUTER MEMBRANE PROTEIN W"/>
    <property type="match status" value="1"/>
</dbReference>
<gene>
    <name evidence="2" type="ORF">GJQ55_07765</name>
</gene>
<feature type="chain" id="PRO_5040913468" evidence="1">
    <location>
        <begin position="19"/>
        <end position="199"/>
    </location>
</feature>
<protein>
    <submittedName>
        <fullName evidence="2">Outer membrane beta-barrel protein</fullName>
    </submittedName>
</protein>
<proteinExistence type="predicted"/>
<keyword evidence="1" id="KW-0732">Signal</keyword>
<organism evidence="2 3">
    <name type="scientific">Venatoribacter cucullus</name>
    <dbReference type="NCBI Taxonomy" id="2661630"/>
    <lineage>
        <taxon>Bacteria</taxon>
        <taxon>Pseudomonadati</taxon>
        <taxon>Pseudomonadota</taxon>
        <taxon>Gammaproteobacteria</taxon>
        <taxon>Oceanospirillales</taxon>
        <taxon>Oceanospirillaceae</taxon>
        <taxon>Venatoribacter</taxon>
    </lineage>
</organism>